<gene>
    <name evidence="2" type="primary">AVEN_578_1</name>
    <name evidence="2" type="ORF">NPIL_439691</name>
</gene>
<comment type="caution">
    <text evidence="2">The sequence shown here is derived from an EMBL/GenBank/DDBJ whole genome shotgun (WGS) entry which is preliminary data.</text>
</comment>
<keyword evidence="3" id="KW-1185">Reference proteome</keyword>
<evidence type="ECO:0008006" key="4">
    <source>
        <dbReference type="Google" id="ProtNLM"/>
    </source>
</evidence>
<feature type="chain" id="PRO_5036472141" description="Venom protein" evidence="1">
    <location>
        <begin position="27"/>
        <end position="109"/>
    </location>
</feature>
<keyword evidence="1" id="KW-0732">Signal</keyword>
<dbReference type="EMBL" id="BMAW01112290">
    <property type="protein sequence ID" value="GFT51785.1"/>
    <property type="molecule type" value="Genomic_DNA"/>
</dbReference>
<proteinExistence type="predicted"/>
<dbReference type="AlphaFoldDB" id="A0A8X6TUL4"/>
<evidence type="ECO:0000256" key="1">
    <source>
        <dbReference type="SAM" id="SignalP"/>
    </source>
</evidence>
<dbReference type="Proteomes" id="UP000887013">
    <property type="component" value="Unassembled WGS sequence"/>
</dbReference>
<protein>
    <recommendedName>
        <fullName evidence="4">Venom protein</fullName>
    </recommendedName>
</protein>
<organism evidence="2 3">
    <name type="scientific">Nephila pilipes</name>
    <name type="common">Giant wood spider</name>
    <name type="synonym">Nephila maculata</name>
    <dbReference type="NCBI Taxonomy" id="299642"/>
    <lineage>
        <taxon>Eukaryota</taxon>
        <taxon>Metazoa</taxon>
        <taxon>Ecdysozoa</taxon>
        <taxon>Arthropoda</taxon>
        <taxon>Chelicerata</taxon>
        <taxon>Arachnida</taxon>
        <taxon>Araneae</taxon>
        <taxon>Araneomorphae</taxon>
        <taxon>Entelegynae</taxon>
        <taxon>Araneoidea</taxon>
        <taxon>Nephilidae</taxon>
        <taxon>Nephila</taxon>
    </lineage>
</organism>
<evidence type="ECO:0000313" key="3">
    <source>
        <dbReference type="Proteomes" id="UP000887013"/>
    </source>
</evidence>
<evidence type="ECO:0000313" key="2">
    <source>
        <dbReference type="EMBL" id="GFT51785.1"/>
    </source>
</evidence>
<sequence length="109" mass="11619">MNSRYESAVMFKYMILLSVFIAVSQAIFCAPDICSVIKCEDTTDCLESNGQKIREKGGACGCCDLCVDVLGENEACVNGTNIIGIIITSECATGLFCDPSIGECVRSAK</sequence>
<name>A0A8X6TUL4_NEPPI</name>
<accession>A0A8X6TUL4</accession>
<dbReference type="OrthoDB" id="6409105at2759"/>
<feature type="signal peptide" evidence="1">
    <location>
        <begin position="1"/>
        <end position="26"/>
    </location>
</feature>
<reference evidence="2" key="1">
    <citation type="submission" date="2020-08" db="EMBL/GenBank/DDBJ databases">
        <title>Multicomponent nature underlies the extraordinary mechanical properties of spider dragline silk.</title>
        <authorList>
            <person name="Kono N."/>
            <person name="Nakamura H."/>
            <person name="Mori M."/>
            <person name="Yoshida Y."/>
            <person name="Ohtoshi R."/>
            <person name="Malay A.D."/>
            <person name="Moran D.A.P."/>
            <person name="Tomita M."/>
            <person name="Numata K."/>
            <person name="Arakawa K."/>
        </authorList>
    </citation>
    <scope>NUCLEOTIDE SEQUENCE</scope>
</reference>